<evidence type="ECO:0000256" key="5">
    <source>
        <dbReference type="ARBA" id="ARBA00023002"/>
    </source>
</evidence>
<dbReference type="GO" id="GO:0016491">
    <property type="term" value="F:oxidoreductase activity"/>
    <property type="evidence" value="ECO:0007669"/>
    <property type="project" value="UniProtKB-KW"/>
</dbReference>
<dbReference type="Pfam" id="PF02852">
    <property type="entry name" value="Pyr_redox_dim"/>
    <property type="match status" value="1"/>
</dbReference>
<dbReference type="InterPro" id="IPR036873">
    <property type="entry name" value="Rhodanese-like_dom_sf"/>
</dbReference>
<dbReference type="Pfam" id="PF00581">
    <property type="entry name" value="Rhodanese"/>
    <property type="match status" value="1"/>
</dbReference>
<keyword evidence="5" id="KW-0560">Oxidoreductase</keyword>
<reference evidence="8 9" key="1">
    <citation type="submission" date="2019-03" db="EMBL/GenBank/DDBJ databases">
        <title>Subsurface microbial communities from deep shales in Ohio and West Virginia, USA.</title>
        <authorList>
            <person name="Wrighton K."/>
        </authorList>
    </citation>
    <scope>NUCLEOTIDE SEQUENCE [LARGE SCALE GENOMIC DNA]</scope>
    <source>
        <strain evidence="8 9">MA284_T2</strain>
    </source>
</reference>
<dbReference type="PRINTS" id="PR00411">
    <property type="entry name" value="PNDRDTASEI"/>
</dbReference>
<dbReference type="Gene3D" id="3.30.110.40">
    <property type="entry name" value="TusA-like domain"/>
    <property type="match status" value="1"/>
</dbReference>
<dbReference type="InterPro" id="IPR036868">
    <property type="entry name" value="TusA-like_sf"/>
</dbReference>
<dbReference type="PROSITE" id="PS01148">
    <property type="entry name" value="UPF0033"/>
    <property type="match status" value="1"/>
</dbReference>
<dbReference type="SUPFAM" id="SSF55424">
    <property type="entry name" value="FAD/NAD-linked reductases, dimerisation (C-terminal) domain"/>
    <property type="match status" value="1"/>
</dbReference>
<dbReference type="InterPro" id="IPR032836">
    <property type="entry name" value="DsrE2-like"/>
</dbReference>
<dbReference type="InterPro" id="IPR023753">
    <property type="entry name" value="FAD/NAD-binding_dom"/>
</dbReference>
<dbReference type="Gene3D" id="3.50.50.60">
    <property type="entry name" value="FAD/NAD(P)-binding domain"/>
    <property type="match status" value="2"/>
</dbReference>
<dbReference type="EMBL" id="SNWX01000027">
    <property type="protein sequence ID" value="TDO83314.1"/>
    <property type="molecule type" value="Genomic_DNA"/>
</dbReference>
<evidence type="ECO:0000256" key="4">
    <source>
        <dbReference type="ARBA" id="ARBA00022827"/>
    </source>
</evidence>
<dbReference type="Pfam" id="PF07992">
    <property type="entry name" value="Pyr_redox_2"/>
    <property type="match status" value="1"/>
</dbReference>
<keyword evidence="4" id="KW-0274">FAD</keyword>
<proteinExistence type="inferred from homology"/>
<dbReference type="PANTHER" id="PTHR43429:SF1">
    <property type="entry name" value="NAD(P)H SULFUR OXIDOREDUCTASE (COA-DEPENDENT)"/>
    <property type="match status" value="1"/>
</dbReference>
<feature type="domain" description="Rhodanese" evidence="7">
    <location>
        <begin position="466"/>
        <end position="556"/>
    </location>
</feature>
<dbReference type="InterPro" id="IPR050260">
    <property type="entry name" value="FAD-bd_OxRdtase"/>
</dbReference>
<dbReference type="PANTHER" id="PTHR43429">
    <property type="entry name" value="PYRIDINE NUCLEOTIDE-DISULFIDE OXIDOREDUCTASE DOMAIN-CONTAINING"/>
    <property type="match status" value="1"/>
</dbReference>
<dbReference type="InterPro" id="IPR001455">
    <property type="entry name" value="TusA-like"/>
</dbReference>
<dbReference type="OrthoDB" id="9802028at2"/>
<accession>A0A4R6LHD4</accession>
<dbReference type="Pfam" id="PF13686">
    <property type="entry name" value="DrsE_2"/>
    <property type="match status" value="1"/>
</dbReference>
<sequence>MSDKVIIVGGVAGGASTAARLRRMDEDLEIIMLEKGEHISFANCGLPYHIGEVIEEREKLLVQTPQSMQDRFKIDVRIQHEAVKIKREEKTVEIKDLKTGEIYKESYDKLVLSPGAEPIKPPLPGLDFPEVFTLRNIPDTDKIKNFVDNQKPKRAVVVGGGFIGLEMAENLHERGIEVSVVEMMDQLMGSLDYEMAAMLHNHLRTKGIDLHLGDGIAAVEAAAERKIVKLQSGRTIKTDMIILSIGVSPLTELAEEAGLEIGSSKGIKVNEYLQTSDPSIYAIGDAIEVKDLVTGQPARIPLAGPANKQGRIAADNICGRKEKYKGTQGTSIAKAFDLSIASTGVSEKTLQDLKWDYKVIHTNSNNHAGYYPGAVPMMIKLIFAPENGRVLGAQIAGYDGVDKRIDILATAVRQEMDVFDLQELELAYAPPFGSAKDPVNMAGFAAGNLLKGVVDTAYWQELENIDFEETVILDVREEVETQLGSIELGNSINIPLNDLRDNLDKLDPTKEYIVYCAIGLRGYIAARIMQQNGFSKVRNLSGGYKLYKAVQDDQEKVIEDPAEASYNSAESPEEAKQVGKDMLKHIRGTVVELDACGLQCPGPIMQVYKKMETMENGDLLEVTATDPGFMQDIKAWAKNTGNTVLSIEEAADKIEVTLLKGQANNLKQESKKINNSVSEPVKKGKTMVVFSGELDKAIASFIIANGAAAMGNQVTLFFTFWGLNVLRKDGPVNADKNMMEKMFAKMMPQGSKKLPLSNMNMMGIGPKMIRGIMEKKGVDSLEELIEDAVDNGVRLVACQMTMDMLGIKKEELISGVEVGGVATFLGSADESNMSLFI</sequence>
<evidence type="ECO:0000256" key="3">
    <source>
        <dbReference type="ARBA" id="ARBA00022630"/>
    </source>
</evidence>
<dbReference type="InterPro" id="IPR016156">
    <property type="entry name" value="FAD/NAD-linked_Rdtase_dimer_sf"/>
</dbReference>
<evidence type="ECO:0000256" key="1">
    <source>
        <dbReference type="ARBA" id="ARBA00001974"/>
    </source>
</evidence>
<dbReference type="Proteomes" id="UP000295064">
    <property type="component" value="Unassembled WGS sequence"/>
</dbReference>
<keyword evidence="3" id="KW-0285">Flavoprotein</keyword>
<evidence type="ECO:0000313" key="8">
    <source>
        <dbReference type="EMBL" id="TDO83314.1"/>
    </source>
</evidence>
<dbReference type="AlphaFoldDB" id="A0A4R6LHD4"/>
<comment type="cofactor">
    <cofactor evidence="1">
        <name>FAD</name>
        <dbReference type="ChEBI" id="CHEBI:57692"/>
    </cofactor>
</comment>
<keyword evidence="6" id="KW-0676">Redox-active center</keyword>
<dbReference type="SUPFAM" id="SSF52821">
    <property type="entry name" value="Rhodanese/Cell cycle control phosphatase"/>
    <property type="match status" value="1"/>
</dbReference>
<dbReference type="Gene3D" id="3.40.1260.10">
    <property type="entry name" value="DsrEFH-like"/>
    <property type="match status" value="1"/>
</dbReference>
<dbReference type="SUPFAM" id="SSF75169">
    <property type="entry name" value="DsrEFH-like"/>
    <property type="match status" value="1"/>
</dbReference>
<evidence type="ECO:0000256" key="6">
    <source>
        <dbReference type="ARBA" id="ARBA00023284"/>
    </source>
</evidence>
<evidence type="ECO:0000259" key="7">
    <source>
        <dbReference type="PROSITE" id="PS50206"/>
    </source>
</evidence>
<evidence type="ECO:0000256" key="2">
    <source>
        <dbReference type="ARBA" id="ARBA00009130"/>
    </source>
</evidence>
<dbReference type="SMART" id="SM00450">
    <property type="entry name" value="RHOD"/>
    <property type="match status" value="1"/>
</dbReference>
<protein>
    <submittedName>
        <fullName evidence="8">CoA-disulfide reductase</fullName>
    </submittedName>
</protein>
<dbReference type="RefSeq" id="WP_133515882.1">
    <property type="nucleotide sequence ID" value="NZ_SNWX01000027.1"/>
</dbReference>
<evidence type="ECO:0000313" key="9">
    <source>
        <dbReference type="Proteomes" id="UP000295064"/>
    </source>
</evidence>
<organism evidence="8 9">
    <name type="scientific">Halanaerobium saccharolyticum</name>
    <dbReference type="NCBI Taxonomy" id="43595"/>
    <lineage>
        <taxon>Bacteria</taxon>
        <taxon>Bacillati</taxon>
        <taxon>Bacillota</taxon>
        <taxon>Clostridia</taxon>
        <taxon>Halanaerobiales</taxon>
        <taxon>Halanaerobiaceae</taxon>
        <taxon>Halanaerobium</taxon>
    </lineage>
</organism>
<dbReference type="InterPro" id="IPR004099">
    <property type="entry name" value="Pyr_nucl-diS_OxRdtase_dimer"/>
</dbReference>
<comment type="caution">
    <text evidence="8">The sequence shown here is derived from an EMBL/GenBank/DDBJ whole genome shotgun (WGS) entry which is preliminary data.</text>
</comment>
<dbReference type="Pfam" id="PF01206">
    <property type="entry name" value="TusA"/>
    <property type="match status" value="1"/>
</dbReference>
<dbReference type="Gene3D" id="3.40.250.10">
    <property type="entry name" value="Rhodanese-like domain"/>
    <property type="match status" value="1"/>
</dbReference>
<dbReference type="SUPFAM" id="SSF51905">
    <property type="entry name" value="FAD/NAD(P)-binding domain"/>
    <property type="match status" value="1"/>
</dbReference>
<dbReference type="InterPro" id="IPR036188">
    <property type="entry name" value="FAD/NAD-bd_sf"/>
</dbReference>
<name>A0A4R6LHD4_9FIRM</name>
<comment type="similarity">
    <text evidence="2">Belongs to the class-III pyridine nucleotide-disulfide oxidoreductase family.</text>
</comment>
<dbReference type="InterPro" id="IPR027396">
    <property type="entry name" value="DsrEFH-like"/>
</dbReference>
<gene>
    <name evidence="8" type="ORF">DFR79_12716</name>
</gene>
<dbReference type="SUPFAM" id="SSF64307">
    <property type="entry name" value="SirA-like"/>
    <property type="match status" value="1"/>
</dbReference>
<dbReference type="PRINTS" id="PR00368">
    <property type="entry name" value="FADPNR"/>
</dbReference>
<dbReference type="InterPro" id="IPR001763">
    <property type="entry name" value="Rhodanese-like_dom"/>
</dbReference>
<dbReference type="PROSITE" id="PS50206">
    <property type="entry name" value="RHODANESE_3"/>
    <property type="match status" value="1"/>
</dbReference>
<dbReference type="NCBIfam" id="NF010037">
    <property type="entry name" value="PRK13512.1"/>
    <property type="match status" value="1"/>
</dbReference>